<dbReference type="InterPro" id="IPR020846">
    <property type="entry name" value="MFS_dom"/>
</dbReference>
<dbReference type="PANTHER" id="PTHR48021:SF1">
    <property type="entry name" value="GH07001P-RELATED"/>
    <property type="match status" value="1"/>
</dbReference>
<dbReference type="Proteomes" id="UP000039324">
    <property type="component" value="Unassembled WGS sequence"/>
</dbReference>
<evidence type="ECO:0000256" key="13">
    <source>
        <dbReference type="ARBA" id="ARBA00044668"/>
    </source>
</evidence>
<evidence type="ECO:0000256" key="2">
    <source>
        <dbReference type="ARBA" id="ARBA00011738"/>
    </source>
</evidence>
<dbReference type="InterPro" id="IPR003663">
    <property type="entry name" value="Sugar/inositol_transpt"/>
</dbReference>
<feature type="transmembrane region" description="Helical" evidence="17">
    <location>
        <begin position="418"/>
        <end position="438"/>
    </location>
</feature>
<evidence type="ECO:0000259" key="18">
    <source>
        <dbReference type="PROSITE" id="PS50850"/>
    </source>
</evidence>
<keyword evidence="4" id="KW-1003">Cell membrane</keyword>
<dbReference type="GO" id="GO:0005886">
    <property type="term" value="C:plasma membrane"/>
    <property type="evidence" value="ECO:0007669"/>
    <property type="project" value="UniProtKB-SubCell"/>
</dbReference>
<feature type="transmembrane region" description="Helical" evidence="17">
    <location>
        <begin position="23"/>
        <end position="43"/>
    </location>
</feature>
<dbReference type="PANTHER" id="PTHR48021">
    <property type="match status" value="1"/>
</dbReference>
<comment type="similarity">
    <text evidence="16">Belongs to the major facilitator superfamily. Sugar transporter (TC 2.A.1.1) family.</text>
</comment>
<keyword evidence="8 17" id="KW-0472">Membrane</keyword>
<dbReference type="InterPro" id="IPR005828">
    <property type="entry name" value="MFS_sugar_transport-like"/>
</dbReference>
<keyword evidence="3 16" id="KW-0813">Transport</keyword>
<dbReference type="SUPFAM" id="SSF103473">
    <property type="entry name" value="MFS general substrate transporter"/>
    <property type="match status" value="1"/>
</dbReference>
<keyword evidence="20" id="KW-1185">Reference proteome</keyword>
<evidence type="ECO:0000313" key="20">
    <source>
        <dbReference type="Proteomes" id="UP000039324"/>
    </source>
</evidence>
<evidence type="ECO:0000256" key="15">
    <source>
        <dbReference type="ARBA" id="ARBA00044780"/>
    </source>
</evidence>
<sequence>MSAEESLLPTTTTTAASRADNRLPWVLTLSVGMGALLFGYHAGFSSPSEESVLEEVFENDRQAADLAWSILNVGAMVGALLCGPIASRYGRRPAVLLNCVPYIAGAVLMVISRGGARAMFTTGRLVAGAGVGYSSVIVPLYVAEIALPSLRGTLGCINQLNISGGVLVVSVLGLPIIAHAWWWRIMMIVSLGFVVLQFLPMLLLAPESPVWLCSSGKTEQARASLRQLRGSKYAVEDELQALVHHTEMDKANAGAESSSYVQLFSSQVRRPVVLGVLLMVLQQFSGINGVVFNMKSLFDNGSSSASYVSMLGSILVNAVQVIATAGACTLMERVGRRTFLLSSCVGMALSCSVMAVAVYYSLATYVKIFALFESAFGVARWNTDVGRRCGYMIMFAFGVGPLPWLLCSEIYPSSVRAVAMSLSTVTNWACSFLVTLLFDDMVLHIGQHGVFVFYAAVCLAGAVFFGATLPETRGLSLEQIEELWK</sequence>
<dbReference type="OMA" id="EACFRLP"/>
<feature type="transmembrane region" description="Helical" evidence="17">
    <location>
        <begin position="272"/>
        <end position="292"/>
    </location>
</feature>
<comment type="catalytic activity">
    <reaction evidence="14">
        <text>D-fructose(out) = D-fructose(in)</text>
        <dbReference type="Rhea" id="RHEA:60372"/>
        <dbReference type="ChEBI" id="CHEBI:37721"/>
    </reaction>
    <physiologicalReaction direction="left-to-right" evidence="14">
        <dbReference type="Rhea" id="RHEA:60373"/>
    </physiologicalReaction>
</comment>
<evidence type="ECO:0000256" key="1">
    <source>
        <dbReference type="ARBA" id="ARBA00004651"/>
    </source>
</evidence>
<evidence type="ECO:0000256" key="10">
    <source>
        <dbReference type="ARBA" id="ARBA00044648"/>
    </source>
</evidence>
<comment type="catalytic activity">
    <reaction evidence="9">
        <text>D-galactose(in) = D-galactose(out)</text>
        <dbReference type="Rhea" id="RHEA:34915"/>
        <dbReference type="ChEBI" id="CHEBI:4139"/>
    </reaction>
    <physiologicalReaction direction="right-to-left" evidence="9">
        <dbReference type="Rhea" id="RHEA:34917"/>
    </physiologicalReaction>
</comment>
<dbReference type="PROSITE" id="PS00217">
    <property type="entry name" value="SUGAR_TRANSPORT_2"/>
    <property type="match status" value="1"/>
</dbReference>
<evidence type="ECO:0000256" key="5">
    <source>
        <dbReference type="ARBA" id="ARBA00022597"/>
    </source>
</evidence>
<evidence type="ECO:0000256" key="6">
    <source>
        <dbReference type="ARBA" id="ARBA00022692"/>
    </source>
</evidence>
<comment type="catalytic activity">
    <reaction evidence="10">
        <text>D-glucose(out) = D-glucose(in)</text>
        <dbReference type="Rhea" id="RHEA:60376"/>
        <dbReference type="ChEBI" id="CHEBI:4167"/>
    </reaction>
    <physiologicalReaction direction="left-to-right" evidence="10">
        <dbReference type="Rhea" id="RHEA:60377"/>
    </physiologicalReaction>
</comment>
<feature type="transmembrane region" description="Helical" evidence="17">
    <location>
        <begin position="63"/>
        <end position="82"/>
    </location>
</feature>
<feature type="transmembrane region" description="Helical" evidence="17">
    <location>
        <begin position="389"/>
        <end position="406"/>
    </location>
</feature>
<comment type="catalytic activity">
    <reaction evidence="12">
        <text>D-mannose(out) = D-mannose(in)</text>
        <dbReference type="Rhea" id="RHEA:78391"/>
        <dbReference type="ChEBI" id="CHEBI:4208"/>
    </reaction>
    <physiologicalReaction direction="left-to-right" evidence="12">
        <dbReference type="Rhea" id="RHEA:78392"/>
    </physiologicalReaction>
</comment>
<dbReference type="InterPro" id="IPR050549">
    <property type="entry name" value="MFS_Trehalose_Transporter"/>
</dbReference>
<accession>A0A0G4J746</accession>
<keyword evidence="5" id="KW-0762">Sugar transport</keyword>
<evidence type="ECO:0000256" key="11">
    <source>
        <dbReference type="ARBA" id="ARBA00044656"/>
    </source>
</evidence>
<evidence type="ECO:0000256" key="12">
    <source>
        <dbReference type="ARBA" id="ARBA00044662"/>
    </source>
</evidence>
<comment type="subcellular location">
    <subcellularLocation>
        <location evidence="1">Cell membrane</location>
        <topology evidence="1">Multi-pass membrane protein</topology>
    </subcellularLocation>
</comment>
<evidence type="ECO:0000256" key="8">
    <source>
        <dbReference type="ARBA" id="ARBA00023136"/>
    </source>
</evidence>
<organism evidence="19 20">
    <name type="scientific">Plasmodiophora brassicae</name>
    <name type="common">Clubroot disease agent</name>
    <dbReference type="NCBI Taxonomy" id="37360"/>
    <lineage>
        <taxon>Eukaryota</taxon>
        <taxon>Sar</taxon>
        <taxon>Rhizaria</taxon>
        <taxon>Endomyxa</taxon>
        <taxon>Phytomyxea</taxon>
        <taxon>Plasmodiophorida</taxon>
        <taxon>Plasmodiophoridae</taxon>
        <taxon>Plasmodiophora</taxon>
    </lineage>
</organism>
<feature type="transmembrane region" description="Helical" evidence="17">
    <location>
        <begin position="339"/>
        <end position="359"/>
    </location>
</feature>
<feature type="transmembrane region" description="Helical" evidence="17">
    <location>
        <begin position="159"/>
        <end position="177"/>
    </location>
</feature>
<dbReference type="GO" id="GO:0022857">
    <property type="term" value="F:transmembrane transporter activity"/>
    <property type="evidence" value="ECO:0007669"/>
    <property type="project" value="InterPro"/>
</dbReference>
<evidence type="ECO:0000256" key="16">
    <source>
        <dbReference type="RuleBase" id="RU003346"/>
    </source>
</evidence>
<dbReference type="FunFam" id="1.20.1250.20:FF:000218">
    <property type="entry name" value="facilitated trehalose transporter Tret1"/>
    <property type="match status" value="1"/>
</dbReference>
<dbReference type="Pfam" id="PF00083">
    <property type="entry name" value="Sugar_tr"/>
    <property type="match status" value="1"/>
</dbReference>
<keyword evidence="7 17" id="KW-1133">Transmembrane helix</keyword>
<reference evidence="19 20" key="1">
    <citation type="submission" date="2015-02" db="EMBL/GenBank/DDBJ databases">
        <authorList>
            <person name="Chooi Y.-H."/>
        </authorList>
    </citation>
    <scope>NUCLEOTIDE SEQUENCE [LARGE SCALE GENOMIC DNA]</scope>
    <source>
        <strain evidence="19">E3</strain>
    </source>
</reference>
<evidence type="ECO:0000256" key="9">
    <source>
        <dbReference type="ARBA" id="ARBA00044637"/>
    </source>
</evidence>
<gene>
    <name evidence="19" type="ORF">PBRA_002924</name>
</gene>
<proteinExistence type="inferred from homology"/>
<comment type="catalytic activity">
    <reaction evidence="13">
        <text>D-glucosamine(out) = D-glucosamine(in)</text>
        <dbReference type="Rhea" id="RHEA:78423"/>
        <dbReference type="ChEBI" id="CHEBI:58723"/>
    </reaction>
    <physiologicalReaction direction="left-to-right" evidence="13">
        <dbReference type="Rhea" id="RHEA:78424"/>
    </physiologicalReaction>
</comment>
<feature type="transmembrane region" description="Helical" evidence="17">
    <location>
        <begin position="304"/>
        <end position="327"/>
    </location>
</feature>
<evidence type="ECO:0000313" key="19">
    <source>
        <dbReference type="EMBL" id="CEP03164.1"/>
    </source>
</evidence>
<evidence type="ECO:0000256" key="7">
    <source>
        <dbReference type="ARBA" id="ARBA00022989"/>
    </source>
</evidence>
<feature type="domain" description="Major facilitator superfamily (MFS) profile" evidence="18">
    <location>
        <begin position="27"/>
        <end position="473"/>
    </location>
</feature>
<dbReference type="STRING" id="37360.A0A0G4J746"/>
<comment type="subunit">
    <text evidence="2">Homodimer.</text>
</comment>
<dbReference type="AlphaFoldDB" id="A0A0G4J746"/>
<dbReference type="EMBL" id="CDSF01000144">
    <property type="protein sequence ID" value="CEP03164.1"/>
    <property type="molecule type" value="Genomic_DNA"/>
</dbReference>
<dbReference type="OrthoDB" id="6612291at2759"/>
<comment type="catalytic activity">
    <reaction evidence="11">
        <text>D-xylose(out) = D-xylose(in)</text>
        <dbReference type="Rhea" id="RHEA:78427"/>
        <dbReference type="ChEBI" id="CHEBI:53455"/>
    </reaction>
    <physiologicalReaction direction="left-to-right" evidence="11">
        <dbReference type="Rhea" id="RHEA:78428"/>
    </physiologicalReaction>
</comment>
<dbReference type="PRINTS" id="PR00171">
    <property type="entry name" value="SUGRTRNSPORT"/>
</dbReference>
<dbReference type="NCBIfam" id="TIGR00879">
    <property type="entry name" value="SP"/>
    <property type="match status" value="1"/>
</dbReference>
<feature type="transmembrane region" description="Helical" evidence="17">
    <location>
        <begin position="183"/>
        <end position="205"/>
    </location>
</feature>
<protein>
    <recommendedName>
        <fullName evidence="15">Hexose transporter 1</fullName>
    </recommendedName>
</protein>
<dbReference type="Gene3D" id="1.20.1250.20">
    <property type="entry name" value="MFS general substrate transporter like domains"/>
    <property type="match status" value="1"/>
</dbReference>
<evidence type="ECO:0000256" key="17">
    <source>
        <dbReference type="SAM" id="Phobius"/>
    </source>
</evidence>
<evidence type="ECO:0000256" key="4">
    <source>
        <dbReference type="ARBA" id="ARBA00022475"/>
    </source>
</evidence>
<feature type="transmembrane region" description="Helical" evidence="17">
    <location>
        <begin position="94"/>
        <end position="113"/>
    </location>
</feature>
<dbReference type="InterPro" id="IPR005829">
    <property type="entry name" value="Sugar_transporter_CS"/>
</dbReference>
<evidence type="ECO:0000256" key="3">
    <source>
        <dbReference type="ARBA" id="ARBA00022448"/>
    </source>
</evidence>
<dbReference type="PROSITE" id="PS50850">
    <property type="entry name" value="MFS"/>
    <property type="match status" value="1"/>
</dbReference>
<dbReference type="InterPro" id="IPR036259">
    <property type="entry name" value="MFS_trans_sf"/>
</dbReference>
<feature type="transmembrane region" description="Helical" evidence="17">
    <location>
        <begin position="125"/>
        <end position="147"/>
    </location>
</feature>
<keyword evidence="6 17" id="KW-0812">Transmembrane</keyword>
<evidence type="ECO:0000256" key="14">
    <source>
        <dbReference type="ARBA" id="ARBA00044710"/>
    </source>
</evidence>
<name>A0A0G4J746_PLABS</name>
<feature type="transmembrane region" description="Helical" evidence="17">
    <location>
        <begin position="450"/>
        <end position="469"/>
    </location>
</feature>